<sequence length="203" mass="21604">MDEQKATERQANAAKRKDDAKAVRVARHKDATVKKLQAMIRELEKWSAAQLESIEEATQAAPIVLGSTSDSLGATVMLTAATLPGAALYPWHSTSSSLPDLPNKAWPELLVPLPDGHAQAAMLLSTPDFRKGAGVLGERISNLLHPKLHLLTHSVPGASDGAVLFLGDAVLRGPGAVGCFFRGAGVELDELVNELMCAERRQA</sequence>
<protein>
    <submittedName>
        <fullName evidence="2">Uncharacterized protein</fullName>
    </submittedName>
</protein>
<dbReference type="EMBL" id="JALJOU010000016">
    <property type="protein sequence ID" value="KAK9839460.1"/>
    <property type="molecule type" value="Genomic_DNA"/>
</dbReference>
<reference evidence="2 3" key="1">
    <citation type="journal article" date="2024" name="Nat. Commun.">
        <title>Phylogenomics reveals the evolutionary origins of lichenization in chlorophyte algae.</title>
        <authorList>
            <person name="Puginier C."/>
            <person name="Libourel C."/>
            <person name="Otte J."/>
            <person name="Skaloud P."/>
            <person name="Haon M."/>
            <person name="Grisel S."/>
            <person name="Petersen M."/>
            <person name="Berrin J.G."/>
            <person name="Delaux P.M."/>
            <person name="Dal Grande F."/>
            <person name="Keller J."/>
        </authorList>
    </citation>
    <scope>NUCLEOTIDE SEQUENCE [LARGE SCALE GENOMIC DNA]</scope>
    <source>
        <strain evidence="2 3">SAG 245.80</strain>
    </source>
</reference>
<gene>
    <name evidence="2" type="ORF">WJX81_003673</name>
</gene>
<evidence type="ECO:0000313" key="3">
    <source>
        <dbReference type="Proteomes" id="UP001445335"/>
    </source>
</evidence>
<evidence type="ECO:0000256" key="1">
    <source>
        <dbReference type="SAM" id="MobiDB-lite"/>
    </source>
</evidence>
<organism evidence="2 3">
    <name type="scientific">Elliptochloris bilobata</name>
    <dbReference type="NCBI Taxonomy" id="381761"/>
    <lineage>
        <taxon>Eukaryota</taxon>
        <taxon>Viridiplantae</taxon>
        <taxon>Chlorophyta</taxon>
        <taxon>core chlorophytes</taxon>
        <taxon>Trebouxiophyceae</taxon>
        <taxon>Trebouxiophyceae incertae sedis</taxon>
        <taxon>Elliptochloris clade</taxon>
        <taxon>Elliptochloris</taxon>
    </lineage>
</organism>
<keyword evidence="3" id="KW-1185">Reference proteome</keyword>
<dbReference type="Proteomes" id="UP001445335">
    <property type="component" value="Unassembled WGS sequence"/>
</dbReference>
<evidence type="ECO:0000313" key="2">
    <source>
        <dbReference type="EMBL" id="KAK9839460.1"/>
    </source>
</evidence>
<name>A0AAW1RZD7_9CHLO</name>
<feature type="region of interest" description="Disordered" evidence="1">
    <location>
        <begin position="1"/>
        <end position="21"/>
    </location>
</feature>
<accession>A0AAW1RZD7</accession>
<comment type="caution">
    <text evidence="2">The sequence shown here is derived from an EMBL/GenBank/DDBJ whole genome shotgun (WGS) entry which is preliminary data.</text>
</comment>
<proteinExistence type="predicted"/>
<dbReference type="AlphaFoldDB" id="A0AAW1RZD7"/>